<keyword evidence="2" id="KW-1185">Reference proteome</keyword>
<dbReference type="EMBL" id="JAZHXI010000005">
    <property type="protein sequence ID" value="KAL2071468.1"/>
    <property type="molecule type" value="Genomic_DNA"/>
</dbReference>
<gene>
    <name evidence="1" type="ORF">VTL71DRAFT_12703</name>
</gene>
<dbReference type="PANTHER" id="PTHR12459">
    <property type="entry name" value="TRANSMEMBRANE PROTEIN 135-RELATED"/>
    <property type="match status" value="1"/>
</dbReference>
<proteinExistence type="predicted"/>
<evidence type="ECO:0000313" key="1">
    <source>
        <dbReference type="EMBL" id="KAL2071468.1"/>
    </source>
</evidence>
<comment type="caution">
    <text evidence="1">The sequence shown here is derived from an EMBL/GenBank/DDBJ whole genome shotgun (WGS) entry which is preliminary data.</text>
</comment>
<accession>A0ABR4CQ37</accession>
<name>A0ABR4CQ37_9HELO</name>
<dbReference type="Proteomes" id="UP001595075">
    <property type="component" value="Unassembled WGS sequence"/>
</dbReference>
<evidence type="ECO:0008006" key="3">
    <source>
        <dbReference type="Google" id="ProtNLM"/>
    </source>
</evidence>
<dbReference type="InterPro" id="IPR026749">
    <property type="entry name" value="Tmem135"/>
</dbReference>
<reference evidence="1 2" key="1">
    <citation type="journal article" date="2024" name="Commun. Biol.">
        <title>Comparative genomic analysis of thermophilic fungi reveals convergent evolutionary adaptations and gene losses.</title>
        <authorList>
            <person name="Steindorff A.S."/>
            <person name="Aguilar-Pontes M.V."/>
            <person name="Robinson A.J."/>
            <person name="Andreopoulos B."/>
            <person name="LaButti K."/>
            <person name="Kuo A."/>
            <person name="Mondo S."/>
            <person name="Riley R."/>
            <person name="Otillar R."/>
            <person name="Haridas S."/>
            <person name="Lipzen A."/>
            <person name="Grimwood J."/>
            <person name="Schmutz J."/>
            <person name="Clum A."/>
            <person name="Reid I.D."/>
            <person name="Moisan M.C."/>
            <person name="Butler G."/>
            <person name="Nguyen T.T.M."/>
            <person name="Dewar K."/>
            <person name="Conant G."/>
            <person name="Drula E."/>
            <person name="Henrissat B."/>
            <person name="Hansel C."/>
            <person name="Singer S."/>
            <person name="Hutchinson M.I."/>
            <person name="de Vries R.P."/>
            <person name="Natvig D.O."/>
            <person name="Powell A.J."/>
            <person name="Tsang A."/>
            <person name="Grigoriev I.V."/>
        </authorList>
    </citation>
    <scope>NUCLEOTIDE SEQUENCE [LARGE SCALE GENOMIC DNA]</scope>
    <source>
        <strain evidence="1 2">CBS 494.80</strain>
    </source>
</reference>
<organism evidence="1 2">
    <name type="scientific">Oculimacula yallundae</name>
    <dbReference type="NCBI Taxonomy" id="86028"/>
    <lineage>
        <taxon>Eukaryota</taxon>
        <taxon>Fungi</taxon>
        <taxon>Dikarya</taxon>
        <taxon>Ascomycota</taxon>
        <taxon>Pezizomycotina</taxon>
        <taxon>Leotiomycetes</taxon>
        <taxon>Helotiales</taxon>
        <taxon>Ploettnerulaceae</taxon>
        <taxon>Oculimacula</taxon>
    </lineage>
</organism>
<sequence length="484" mass="54757">MTSQITTIRFARSRSIEENIPPLLRPVVRAYGLGYASSTAPRVLTLLLTHLSRRKKNIDEKPDERFFQALVRILRGGLELQRFPAFCAALVGGSTLLELPLQRLFASLATKLSRLEKIRLTKWLSTFIAAWFSFKLLQSKKSDAFTEDVFYETANGRVTRPTHFAGRTLDLTLFAVTRALDVIVGELWTQRKDRRTITGQWSNIDKAVSTLADPAIFASSCALIMWAWIYTPDRLPRSYNKWIKSAAAVDHRLLLALRRMRYGEIKYGQETGQAYLLQDMCKDYNLPLEYGDPAKTVPYPCDIVHMGTGPSCEYHAISRFVRSFTWAFSTYLPLNLLLTARNPSKKRFIHALKSSARSSSFLGTFIALYYYGICLTRSRFRPLVLGDSNVACQKIDSGPCIGGGCALCGWSVLLENETRRKELGLFVAPRALATLLPRRYLMENQWRETLAFAMSAAVVFTCVSEKPERVRGVLGKLLHRVLSP</sequence>
<evidence type="ECO:0000313" key="2">
    <source>
        <dbReference type="Proteomes" id="UP001595075"/>
    </source>
</evidence>
<protein>
    <recommendedName>
        <fullName evidence="3">Integral membrane protein</fullName>
    </recommendedName>
</protein>
<dbReference type="PANTHER" id="PTHR12459:SF15">
    <property type="entry name" value="TRANSMEMBRANE PROTEIN 135"/>
    <property type="match status" value="1"/>
</dbReference>